<dbReference type="CDD" id="cd06141">
    <property type="entry name" value="WRN_exo"/>
    <property type="match status" value="1"/>
</dbReference>
<keyword evidence="2" id="KW-0378">Hydrolase</keyword>
<name>A0A212JHK0_9BACT</name>
<sequence>MDMDVLRRRLSCEEINAMPLFHYEGPVQVIRTLEDWKNALPDLRSADLLGFDTETRPSFRKGRRNFPALIQLATANAVYLVQLAFLPFGPHVVEILANPDQVKAGVGIRDDMRDLGRLHDFEPAGLVDLGGVARAHKMPSQGLRTLAANFFGWRISKGSQCSNWSLMELTPRQIAYAATDAWIGRLIFLRMCEMGLIPSCRSACEVAPDSDALAAGSAV</sequence>
<keyword evidence="1" id="KW-0540">Nuclease</keyword>
<dbReference type="GO" id="GO:0008408">
    <property type="term" value="F:3'-5' exonuclease activity"/>
    <property type="evidence" value="ECO:0007669"/>
    <property type="project" value="InterPro"/>
</dbReference>
<evidence type="ECO:0000256" key="1">
    <source>
        <dbReference type="ARBA" id="ARBA00022722"/>
    </source>
</evidence>
<dbReference type="InterPro" id="IPR002562">
    <property type="entry name" value="3'-5'_exonuclease_dom"/>
</dbReference>
<evidence type="ECO:0000259" key="3">
    <source>
        <dbReference type="SMART" id="SM00474"/>
    </source>
</evidence>
<feature type="domain" description="3'-5' exonuclease" evidence="3">
    <location>
        <begin position="27"/>
        <end position="196"/>
    </location>
</feature>
<dbReference type="Pfam" id="PF01612">
    <property type="entry name" value="DNA_pol_A_exo1"/>
    <property type="match status" value="1"/>
</dbReference>
<keyword evidence="4" id="KW-0269">Exonuclease</keyword>
<accession>A0A212JHK0</accession>
<dbReference type="AlphaFoldDB" id="A0A212JHK0"/>
<dbReference type="SMART" id="SM00474">
    <property type="entry name" value="35EXOc"/>
    <property type="match status" value="1"/>
</dbReference>
<dbReference type="PANTHER" id="PTHR13620:SF104">
    <property type="entry name" value="EXONUCLEASE 3'-5' DOMAIN-CONTAINING PROTEIN 2"/>
    <property type="match status" value="1"/>
</dbReference>
<dbReference type="InterPro" id="IPR036397">
    <property type="entry name" value="RNaseH_sf"/>
</dbReference>
<dbReference type="GO" id="GO:0006139">
    <property type="term" value="P:nucleobase-containing compound metabolic process"/>
    <property type="evidence" value="ECO:0007669"/>
    <property type="project" value="InterPro"/>
</dbReference>
<reference evidence="4" key="1">
    <citation type="submission" date="2016-04" db="EMBL/GenBank/DDBJ databases">
        <authorList>
            <person name="Evans L.H."/>
            <person name="Alamgir A."/>
            <person name="Owens N."/>
            <person name="Weber N.D."/>
            <person name="Virtaneva K."/>
            <person name="Barbian K."/>
            <person name="Babar A."/>
            <person name="Rosenke K."/>
        </authorList>
    </citation>
    <scope>NUCLEOTIDE SEQUENCE</scope>
    <source>
        <strain evidence="4">92-2</strain>
    </source>
</reference>
<dbReference type="RefSeq" id="WP_215647965.1">
    <property type="nucleotide sequence ID" value="NZ_CABUEN010000001.1"/>
</dbReference>
<dbReference type="InterPro" id="IPR012337">
    <property type="entry name" value="RNaseH-like_sf"/>
</dbReference>
<dbReference type="InterPro" id="IPR051132">
    <property type="entry name" value="3-5_Exonuclease_domain"/>
</dbReference>
<dbReference type="EMBL" id="FLUP01000001">
    <property type="protein sequence ID" value="SBV98912.1"/>
    <property type="molecule type" value="Genomic_DNA"/>
</dbReference>
<protein>
    <submittedName>
        <fullName evidence="4">3'-5' exonuclease</fullName>
    </submittedName>
</protein>
<dbReference type="GO" id="GO:0005737">
    <property type="term" value="C:cytoplasm"/>
    <property type="evidence" value="ECO:0007669"/>
    <property type="project" value="TreeGrafter"/>
</dbReference>
<organism evidence="4">
    <name type="scientific">uncultured Desulfovibrio sp</name>
    <dbReference type="NCBI Taxonomy" id="167968"/>
    <lineage>
        <taxon>Bacteria</taxon>
        <taxon>Pseudomonadati</taxon>
        <taxon>Thermodesulfobacteriota</taxon>
        <taxon>Desulfovibrionia</taxon>
        <taxon>Desulfovibrionales</taxon>
        <taxon>Desulfovibrionaceae</taxon>
        <taxon>Desulfovibrio</taxon>
        <taxon>environmental samples</taxon>
    </lineage>
</organism>
<dbReference type="Gene3D" id="3.30.420.10">
    <property type="entry name" value="Ribonuclease H-like superfamily/Ribonuclease H"/>
    <property type="match status" value="1"/>
</dbReference>
<evidence type="ECO:0000256" key="2">
    <source>
        <dbReference type="ARBA" id="ARBA00022801"/>
    </source>
</evidence>
<dbReference type="GO" id="GO:0003676">
    <property type="term" value="F:nucleic acid binding"/>
    <property type="evidence" value="ECO:0007669"/>
    <property type="project" value="InterPro"/>
</dbReference>
<gene>
    <name evidence="4" type="ORF">KM92DES2_11119</name>
</gene>
<proteinExistence type="predicted"/>
<dbReference type="PANTHER" id="PTHR13620">
    <property type="entry name" value="3-5 EXONUCLEASE"/>
    <property type="match status" value="1"/>
</dbReference>
<dbReference type="SUPFAM" id="SSF53098">
    <property type="entry name" value="Ribonuclease H-like"/>
    <property type="match status" value="1"/>
</dbReference>
<evidence type="ECO:0000313" key="4">
    <source>
        <dbReference type="EMBL" id="SBV98912.1"/>
    </source>
</evidence>